<reference evidence="4 5" key="3">
    <citation type="journal article" date="2016" name="Sci. Rep.">
        <title>Genome-wide diversity and gene expression profiling of Babesia microti isolates identify polymorphic genes that mediate host-pathogen interactions.</title>
        <authorList>
            <person name="Silva J.C."/>
            <person name="Cornillot E."/>
            <person name="McCracken C."/>
            <person name="Usmani-Brown S."/>
            <person name="Dwivedi A."/>
            <person name="Ifeonu O.O."/>
            <person name="Crabtree J."/>
            <person name="Gotia H.T."/>
            <person name="Virji A.Z."/>
            <person name="Reynes C."/>
            <person name="Colinge J."/>
            <person name="Kumar V."/>
            <person name="Lawres L."/>
            <person name="Pazzi J.E."/>
            <person name="Pablo J.V."/>
            <person name="Hung C."/>
            <person name="Brancato J."/>
            <person name="Kumari P."/>
            <person name="Orvis J."/>
            <person name="Tretina K."/>
            <person name="Chibucos M."/>
            <person name="Ott S."/>
            <person name="Sadzewicz L."/>
            <person name="Sengamalay N."/>
            <person name="Shetty A.C."/>
            <person name="Su Q."/>
            <person name="Tallon L."/>
            <person name="Fraser C.M."/>
            <person name="Frutos R."/>
            <person name="Molina D.M."/>
            <person name="Krause P.J."/>
            <person name="Ben Mamoun C."/>
        </authorList>
    </citation>
    <scope>NUCLEOTIDE SEQUENCE [LARGE SCALE GENOMIC DNA]</scope>
    <source>
        <strain evidence="4 5">RI</strain>
    </source>
</reference>
<feature type="domain" description="Bacterial surface antigen (D15)" evidence="3">
    <location>
        <begin position="133"/>
        <end position="447"/>
    </location>
</feature>
<dbReference type="VEuPathDB" id="PiroplasmaDB:BmR1_04g09565"/>
<gene>
    <name evidence="4" type="ORF">BmR1_04g09565</name>
</gene>
<reference evidence="4 5" key="1">
    <citation type="journal article" date="2012" name="Nucleic Acids Res.">
        <title>Sequencing of the smallest Apicomplexan genome from the human pathogen Babesia microti.</title>
        <authorList>
            <person name="Cornillot E."/>
            <person name="Hadj-Kaddour K."/>
            <person name="Dassouli A."/>
            <person name="Noel B."/>
            <person name="Ranwez V."/>
            <person name="Vacherie B."/>
            <person name="Augagneur Y."/>
            <person name="Bres V."/>
            <person name="Duclos A."/>
            <person name="Randazzo S."/>
            <person name="Carcy B."/>
            <person name="Debierre-Grockiego F."/>
            <person name="Delbecq S."/>
            <person name="Moubri-Menage K."/>
            <person name="Shams-Eldin H."/>
            <person name="Usmani-Brown S."/>
            <person name="Bringaud F."/>
            <person name="Wincker P."/>
            <person name="Vivares C.P."/>
            <person name="Schwarz R.T."/>
            <person name="Schetters T.P."/>
            <person name="Krause P.J."/>
            <person name="Gorenflot A."/>
            <person name="Berry V."/>
            <person name="Barbe V."/>
            <person name="Ben Mamoun C."/>
        </authorList>
    </citation>
    <scope>NUCLEOTIDE SEQUENCE [LARGE SCALE GENOMIC DNA]</scope>
    <source>
        <strain evidence="4 5">RI</strain>
    </source>
</reference>
<dbReference type="GeneID" id="24426537"/>
<dbReference type="RefSeq" id="XP_021337956.1">
    <property type="nucleotide sequence ID" value="XM_021482800.1"/>
</dbReference>
<accession>A0A1N6LYE1</accession>
<evidence type="ECO:0000313" key="4">
    <source>
        <dbReference type="EMBL" id="SIO73906.1"/>
    </source>
</evidence>
<organism evidence="4 5">
    <name type="scientific">Babesia microti (strain RI)</name>
    <dbReference type="NCBI Taxonomy" id="1133968"/>
    <lineage>
        <taxon>Eukaryota</taxon>
        <taxon>Sar</taxon>
        <taxon>Alveolata</taxon>
        <taxon>Apicomplexa</taxon>
        <taxon>Aconoidasida</taxon>
        <taxon>Piroplasmida</taxon>
        <taxon>Babesiidae</taxon>
        <taxon>Babesia</taxon>
    </lineage>
</organism>
<dbReference type="OrthoDB" id="1724197at2759"/>
<reference evidence="4 5" key="2">
    <citation type="journal article" date="2013" name="PLoS ONE">
        <title>Whole genome mapping and re-organization of the nuclear and mitochondrial genomes of Babesia microti isolates.</title>
        <authorList>
            <person name="Cornillot E."/>
            <person name="Dassouli A."/>
            <person name="Garg A."/>
            <person name="Pachikara N."/>
            <person name="Randazzo S."/>
            <person name="Depoix D."/>
            <person name="Carcy B."/>
            <person name="Delbecq S."/>
            <person name="Frutos R."/>
            <person name="Silva J.C."/>
            <person name="Sutton R."/>
            <person name="Krause P.J."/>
            <person name="Mamoun C.B."/>
        </authorList>
    </citation>
    <scope>NUCLEOTIDE SEQUENCE [LARGE SCALE GENOMIC DNA]</scope>
    <source>
        <strain evidence="4 5">RI</strain>
    </source>
</reference>
<evidence type="ECO:0000256" key="2">
    <source>
        <dbReference type="ARBA" id="ARBA00023136"/>
    </source>
</evidence>
<keyword evidence="5" id="KW-1185">Reference proteome</keyword>
<proteinExistence type="predicted"/>
<sequence length="454" mass="50581">MTDPPIVNLNENKPLGDILVEFIGLNRISQSNFRRHVELIKSSTNVIELLQNINHTNQVLSQLGIFQPFERNGHEAYAFADIKRGANPGDVKVEISVKEQRPNCSFGANVDSRSNAGFEAKATIPGFMGYINNLELNANISGTSSNQLDCILNIPQPFGFNIYGSLQLFKTMQDNSYQSSFFADIKGLNLSLRDSKSRHCFSWGTSIRDLVPLYNDKRRASESILSSCGRSIKNSVKYKFHRDEIETDQVPISGNATSCSLEFGIAGGDSRFAKFEAEALYAKKLNDFMVFNLMASVGYLNHLPVYHKKSHLLDRFYFSGTSGSSRLFRGFSKLIGPFDTGFRNDDGQWKPCYDYLGGDYYSNVQITMYFLNKKVPFFQPMLCTNLGTLSSLKGSDLSNIYSQAANDLRASVGAGVSMNVGTGVWLECCISYPLLSQQNDVPSNVHIGLRFKPS</sequence>
<dbReference type="GO" id="GO:0019867">
    <property type="term" value="C:outer membrane"/>
    <property type="evidence" value="ECO:0007669"/>
    <property type="project" value="InterPro"/>
</dbReference>
<dbReference type="AlphaFoldDB" id="A0A1N6LYE1"/>
<dbReference type="EMBL" id="LN871599">
    <property type="protein sequence ID" value="SIO73906.1"/>
    <property type="molecule type" value="Genomic_DNA"/>
</dbReference>
<evidence type="ECO:0000256" key="1">
    <source>
        <dbReference type="ARBA" id="ARBA00004370"/>
    </source>
</evidence>
<dbReference type="Pfam" id="PF01103">
    <property type="entry name" value="Omp85"/>
    <property type="match status" value="1"/>
</dbReference>
<dbReference type="InterPro" id="IPR000184">
    <property type="entry name" value="Bac_surfAg_D15"/>
</dbReference>
<dbReference type="Proteomes" id="UP000002899">
    <property type="component" value="Chromosome IV"/>
</dbReference>
<protein>
    <submittedName>
        <fullName evidence="4">Sorting and assembly machinery component 50 homolog A</fullName>
    </submittedName>
</protein>
<evidence type="ECO:0000313" key="5">
    <source>
        <dbReference type="Proteomes" id="UP000002899"/>
    </source>
</evidence>
<name>A0A1N6LYE1_BABMR</name>
<keyword evidence="2" id="KW-0472">Membrane</keyword>
<comment type="subcellular location">
    <subcellularLocation>
        <location evidence="1">Membrane</location>
    </subcellularLocation>
</comment>
<dbReference type="Gene3D" id="2.40.160.50">
    <property type="entry name" value="membrane protein fhac: a member of the omp85/tpsb transporter family"/>
    <property type="match status" value="1"/>
</dbReference>
<evidence type="ECO:0000259" key="3">
    <source>
        <dbReference type="Pfam" id="PF01103"/>
    </source>
</evidence>
<dbReference type="KEGG" id="bmic:BmR1_04g09565"/>